<sequence length="69" mass="6541">MAATGTCGAEVAMVVTIGGGTIEGMVTGAGWTLVCSVRLSGGAGVDGLGGGGGGARLIATRLSRRVFTA</sequence>
<evidence type="ECO:0000313" key="1">
    <source>
        <dbReference type="EMBL" id="PXW77660.1"/>
    </source>
</evidence>
<proteinExistence type="predicted"/>
<organism evidence="1 2">
    <name type="scientific">Blastomonas natatoria</name>
    <dbReference type="NCBI Taxonomy" id="34015"/>
    <lineage>
        <taxon>Bacteria</taxon>
        <taxon>Pseudomonadati</taxon>
        <taxon>Pseudomonadota</taxon>
        <taxon>Alphaproteobacteria</taxon>
        <taxon>Sphingomonadales</taxon>
        <taxon>Sphingomonadaceae</taxon>
        <taxon>Blastomonas</taxon>
    </lineage>
</organism>
<gene>
    <name evidence="1" type="ORF">C7451_104155</name>
</gene>
<accession>A0A2V3V7X6</accession>
<dbReference type="EMBL" id="QJJM01000004">
    <property type="protein sequence ID" value="PXW77660.1"/>
    <property type="molecule type" value="Genomic_DNA"/>
</dbReference>
<name>A0A2V3V7X6_9SPHN</name>
<protein>
    <submittedName>
        <fullName evidence="1">Uncharacterized protein</fullName>
    </submittedName>
</protein>
<dbReference type="Proteomes" id="UP000248014">
    <property type="component" value="Unassembled WGS sequence"/>
</dbReference>
<evidence type="ECO:0000313" key="2">
    <source>
        <dbReference type="Proteomes" id="UP000248014"/>
    </source>
</evidence>
<keyword evidence="2" id="KW-1185">Reference proteome</keyword>
<reference evidence="1 2" key="1">
    <citation type="submission" date="2018-05" db="EMBL/GenBank/DDBJ databases">
        <title>Genomic Encyclopedia of Type Strains, Phase IV (KMG-IV): sequencing the most valuable type-strain genomes for metagenomic binning, comparative biology and taxonomic classification.</title>
        <authorList>
            <person name="Goeker M."/>
        </authorList>
    </citation>
    <scope>NUCLEOTIDE SEQUENCE [LARGE SCALE GENOMIC DNA]</scope>
    <source>
        <strain evidence="1 2">DSM 3183</strain>
    </source>
</reference>
<dbReference type="AlphaFoldDB" id="A0A2V3V7X6"/>
<comment type="caution">
    <text evidence="1">The sequence shown here is derived from an EMBL/GenBank/DDBJ whole genome shotgun (WGS) entry which is preliminary data.</text>
</comment>